<reference evidence="3" key="1">
    <citation type="journal article" date="2020" name="Stud. Mycol.">
        <title>101 Dothideomycetes genomes: a test case for predicting lifestyles and emergence of pathogens.</title>
        <authorList>
            <person name="Haridas S."/>
            <person name="Albert R."/>
            <person name="Binder M."/>
            <person name="Bloem J."/>
            <person name="Labutti K."/>
            <person name="Salamov A."/>
            <person name="Andreopoulos B."/>
            <person name="Baker S."/>
            <person name="Barry K."/>
            <person name="Bills G."/>
            <person name="Bluhm B."/>
            <person name="Cannon C."/>
            <person name="Castanera R."/>
            <person name="Culley D."/>
            <person name="Daum C."/>
            <person name="Ezra D."/>
            <person name="Gonzalez J."/>
            <person name="Henrissat B."/>
            <person name="Kuo A."/>
            <person name="Liang C."/>
            <person name="Lipzen A."/>
            <person name="Lutzoni F."/>
            <person name="Magnuson J."/>
            <person name="Mondo S."/>
            <person name="Nolan M."/>
            <person name="Ohm R."/>
            <person name="Pangilinan J."/>
            <person name="Park H.-J."/>
            <person name="Ramirez L."/>
            <person name="Alfaro M."/>
            <person name="Sun H."/>
            <person name="Tritt A."/>
            <person name="Yoshinaga Y."/>
            <person name="Zwiers L.-H."/>
            <person name="Turgeon B."/>
            <person name="Goodwin S."/>
            <person name="Spatafora J."/>
            <person name="Crous P."/>
            <person name="Grigoriev I."/>
        </authorList>
    </citation>
    <scope>NUCLEOTIDE SEQUENCE</scope>
    <source>
        <strain evidence="3">CBS 133067</strain>
    </source>
</reference>
<feature type="compositionally biased region" description="Polar residues" evidence="1">
    <location>
        <begin position="272"/>
        <end position="295"/>
    </location>
</feature>
<dbReference type="OrthoDB" id="5383338at2759"/>
<sequence length="680" mass="73748">MASRPSLQLFPPADKKQLKRKDSRRSATSAANPRIHMEPTKSPADFHELIIQVPAATHQAPSQIHYSSPQHYEEPERQQTASPERKSHEHTFNSPAEASSSATPVSAFPNRTTSLASRMNPRQRTPTPKFGARDDSAVGTPEPIMENQNAAAFRSPERAKHNPSPGYPNGSRVGSPDSNFSASPTLVRTMSGRTAMRSPVSPGEFIPMQSIFPQYNPGVPLAEQEYRPTRDVASPAHLPMDKISKAPYSPPPEAQGPSGREFITPGSELHNLWSSANGQPVSPAGPQNFSLQLNRPSGSTSSKTPSKERPTVTFGSTPKRPFYSLRQSNLEPEIVEDTAGNQHALQEHELLVFRHHPNRPDVLPIAHMDITPPPPPSLSTTHSVPVANSSGFAMDIEANAAETGHLPHHITTFSPTLATLTSLSATANSPAGSSLALVDPNANSEEARRLAEEAVRQAEEQESVELLWRRTTPRSGTYELLHPALGVLHIAVEGDISGKLDAPTNPNSRAKISLMNPYPNSRDRKHEYRPAGPSNQEDEDNSVLAGLDLAAGILDVNATACQSLRNPYLIDVAVCAVFAVAVAESRRSEDPGLKFEAPPSPDIKGKGKGKGTTKPKPQPQSKKQKKSAQGEEDFEKIPKVALGIFAILRFVFKSAVWFVGLGFRMLGRILRGVTKCFGLK</sequence>
<feature type="compositionally biased region" description="Basic and acidic residues" evidence="1">
    <location>
        <begin position="71"/>
        <end position="91"/>
    </location>
</feature>
<protein>
    <submittedName>
        <fullName evidence="3">Uncharacterized protein</fullName>
    </submittedName>
</protein>
<evidence type="ECO:0000256" key="1">
    <source>
        <dbReference type="SAM" id="MobiDB-lite"/>
    </source>
</evidence>
<comment type="caution">
    <text evidence="3">The sequence shown here is derived from an EMBL/GenBank/DDBJ whole genome shotgun (WGS) entry which is preliminary data.</text>
</comment>
<feature type="compositionally biased region" description="Polar residues" evidence="1">
    <location>
        <begin position="59"/>
        <end position="70"/>
    </location>
</feature>
<evidence type="ECO:0000256" key="2">
    <source>
        <dbReference type="SAM" id="Phobius"/>
    </source>
</evidence>
<accession>A0A9P4IBG2</accession>
<feature type="region of interest" description="Disordered" evidence="1">
    <location>
        <begin position="501"/>
        <end position="540"/>
    </location>
</feature>
<dbReference type="EMBL" id="ML978128">
    <property type="protein sequence ID" value="KAF2096963.1"/>
    <property type="molecule type" value="Genomic_DNA"/>
</dbReference>
<dbReference type="Proteomes" id="UP000799772">
    <property type="component" value="Unassembled WGS sequence"/>
</dbReference>
<feature type="compositionally biased region" description="Polar residues" evidence="1">
    <location>
        <begin position="92"/>
        <end position="126"/>
    </location>
</feature>
<evidence type="ECO:0000313" key="3">
    <source>
        <dbReference type="EMBL" id="KAF2096963.1"/>
    </source>
</evidence>
<keyword evidence="2" id="KW-0472">Membrane</keyword>
<organism evidence="3 4">
    <name type="scientific">Rhizodiscina lignyota</name>
    <dbReference type="NCBI Taxonomy" id="1504668"/>
    <lineage>
        <taxon>Eukaryota</taxon>
        <taxon>Fungi</taxon>
        <taxon>Dikarya</taxon>
        <taxon>Ascomycota</taxon>
        <taxon>Pezizomycotina</taxon>
        <taxon>Dothideomycetes</taxon>
        <taxon>Pleosporomycetidae</taxon>
        <taxon>Aulographales</taxon>
        <taxon>Rhizodiscinaceae</taxon>
        <taxon>Rhizodiscina</taxon>
    </lineage>
</organism>
<keyword evidence="4" id="KW-1185">Reference proteome</keyword>
<evidence type="ECO:0000313" key="4">
    <source>
        <dbReference type="Proteomes" id="UP000799772"/>
    </source>
</evidence>
<name>A0A9P4IBG2_9PEZI</name>
<gene>
    <name evidence="3" type="ORF">NA57DRAFT_77213</name>
</gene>
<keyword evidence="2" id="KW-1133">Transmembrane helix</keyword>
<proteinExistence type="predicted"/>
<feature type="transmembrane region" description="Helical" evidence="2">
    <location>
        <begin position="640"/>
        <end position="663"/>
    </location>
</feature>
<dbReference type="AlphaFoldDB" id="A0A9P4IBG2"/>
<feature type="compositionally biased region" description="Basic and acidic residues" evidence="1">
    <location>
        <begin position="35"/>
        <end position="48"/>
    </location>
</feature>
<feature type="region of interest" description="Disordered" evidence="1">
    <location>
        <begin position="240"/>
        <end position="324"/>
    </location>
</feature>
<feature type="region of interest" description="Disordered" evidence="1">
    <location>
        <begin position="589"/>
        <end position="631"/>
    </location>
</feature>
<feature type="region of interest" description="Disordered" evidence="1">
    <location>
        <begin position="1"/>
        <end position="184"/>
    </location>
</feature>
<keyword evidence="2" id="KW-0812">Transmembrane</keyword>